<reference evidence="3" key="1">
    <citation type="submission" date="2022-02" db="EMBL/GenBank/DDBJ databases">
        <authorList>
            <person name="Henning P.M."/>
            <person name="McCubbin A.G."/>
            <person name="Shore J.S."/>
        </authorList>
    </citation>
    <scope>NUCLEOTIDE SEQUENCE</scope>
    <source>
        <strain evidence="3">F60SS</strain>
        <tissue evidence="3">Leaves</tissue>
    </source>
</reference>
<keyword evidence="1" id="KW-0812">Transmembrane</keyword>
<evidence type="ECO:0000256" key="1">
    <source>
        <dbReference type="SAM" id="Phobius"/>
    </source>
</evidence>
<protein>
    <recommendedName>
        <fullName evidence="2">Glycosyl transferase 48 domain-containing protein</fullName>
    </recommendedName>
</protein>
<dbReference type="Proteomes" id="UP001141552">
    <property type="component" value="Unassembled WGS sequence"/>
</dbReference>
<dbReference type="GO" id="GO:0000148">
    <property type="term" value="C:1,3-beta-D-glucan synthase complex"/>
    <property type="evidence" value="ECO:0007669"/>
    <property type="project" value="InterPro"/>
</dbReference>
<feature type="transmembrane region" description="Helical" evidence="1">
    <location>
        <begin position="94"/>
        <end position="113"/>
    </location>
</feature>
<dbReference type="PANTHER" id="PTHR12741">
    <property type="entry name" value="LYST-INTERACTING PROTEIN LIP5 DOPAMINE RESPONSIVE PROTEIN DRG-1"/>
    <property type="match status" value="1"/>
</dbReference>
<dbReference type="GO" id="GO:0003843">
    <property type="term" value="F:1,3-beta-D-glucan synthase activity"/>
    <property type="evidence" value="ECO:0007669"/>
    <property type="project" value="InterPro"/>
</dbReference>
<sequence length="223" mass="25759">MQLQLSSVFYTFYMGTRAHFFGRTILHCGAKYRATGRGFVVQHKSFVENYRLYVRSHFIKAIELGLILTVYAYHSTVSKDTDKYAARDHIYYRLVRFLLITLAILAIVALLEFKSFKFVDLFTIAQKKAFFEAHYKNMAARKAAALLEQANAMFLRWKMKLRLELENLRVLKVEEVDMVTQLKDFISNNPASVPRTVSKKKPVVSLPQKSKPQFHGKASSTTC</sequence>
<feature type="domain" description="Glycosyl transferase 48" evidence="2">
    <location>
        <begin position="1"/>
        <end position="83"/>
    </location>
</feature>
<dbReference type="PANTHER" id="PTHR12741:SF7">
    <property type="entry name" value="CALLOSE SYNTHASE 12"/>
    <property type="match status" value="1"/>
</dbReference>
<evidence type="ECO:0000313" key="4">
    <source>
        <dbReference type="Proteomes" id="UP001141552"/>
    </source>
</evidence>
<evidence type="ECO:0000313" key="3">
    <source>
        <dbReference type="EMBL" id="KAJ4822043.1"/>
    </source>
</evidence>
<accession>A0A9Q0IYG7</accession>
<dbReference type="AlphaFoldDB" id="A0A9Q0IYG7"/>
<evidence type="ECO:0000259" key="2">
    <source>
        <dbReference type="Pfam" id="PF02364"/>
    </source>
</evidence>
<organism evidence="3 4">
    <name type="scientific">Turnera subulata</name>
    <dbReference type="NCBI Taxonomy" id="218843"/>
    <lineage>
        <taxon>Eukaryota</taxon>
        <taxon>Viridiplantae</taxon>
        <taxon>Streptophyta</taxon>
        <taxon>Embryophyta</taxon>
        <taxon>Tracheophyta</taxon>
        <taxon>Spermatophyta</taxon>
        <taxon>Magnoliopsida</taxon>
        <taxon>eudicotyledons</taxon>
        <taxon>Gunneridae</taxon>
        <taxon>Pentapetalae</taxon>
        <taxon>rosids</taxon>
        <taxon>fabids</taxon>
        <taxon>Malpighiales</taxon>
        <taxon>Passifloraceae</taxon>
        <taxon>Turnera</taxon>
    </lineage>
</organism>
<feature type="transmembrane region" description="Helical" evidence="1">
    <location>
        <begin position="52"/>
        <end position="74"/>
    </location>
</feature>
<dbReference type="Pfam" id="PF02364">
    <property type="entry name" value="Glucan_synthase"/>
    <property type="match status" value="1"/>
</dbReference>
<keyword evidence="1" id="KW-1133">Transmembrane helix</keyword>
<dbReference type="GO" id="GO:0006075">
    <property type="term" value="P:(1-&gt;3)-beta-D-glucan biosynthetic process"/>
    <property type="evidence" value="ECO:0007669"/>
    <property type="project" value="InterPro"/>
</dbReference>
<gene>
    <name evidence="3" type="ORF">Tsubulata_027465</name>
</gene>
<name>A0A9Q0IYG7_9ROSI</name>
<dbReference type="GO" id="GO:0005886">
    <property type="term" value="C:plasma membrane"/>
    <property type="evidence" value="ECO:0007669"/>
    <property type="project" value="TreeGrafter"/>
</dbReference>
<proteinExistence type="predicted"/>
<dbReference type="InterPro" id="IPR003440">
    <property type="entry name" value="Glyco_trans_48_dom"/>
</dbReference>
<dbReference type="EMBL" id="JAKUCV010007774">
    <property type="protein sequence ID" value="KAJ4822043.1"/>
    <property type="molecule type" value="Genomic_DNA"/>
</dbReference>
<dbReference type="OrthoDB" id="1536185at2759"/>
<comment type="caution">
    <text evidence="3">The sequence shown here is derived from an EMBL/GenBank/DDBJ whole genome shotgun (WGS) entry which is preliminary data.</text>
</comment>
<keyword evidence="4" id="KW-1185">Reference proteome</keyword>
<keyword evidence="1" id="KW-0472">Membrane</keyword>
<reference evidence="3" key="2">
    <citation type="journal article" date="2023" name="Plants (Basel)">
        <title>Annotation of the Turnera subulata (Passifloraceae) Draft Genome Reveals the S-Locus Evolved after the Divergence of Turneroideae from Passifloroideae in a Stepwise Manner.</title>
        <authorList>
            <person name="Henning P.M."/>
            <person name="Roalson E.H."/>
            <person name="Mir W."/>
            <person name="McCubbin A.G."/>
            <person name="Shore J.S."/>
        </authorList>
    </citation>
    <scope>NUCLEOTIDE SEQUENCE</scope>
    <source>
        <strain evidence="3">F60SS</strain>
    </source>
</reference>